<gene>
    <name evidence="2" type="ORF">EJ04DRAFT_455774</name>
</gene>
<dbReference type="InterPro" id="IPR056632">
    <property type="entry name" value="DUF7730"/>
</dbReference>
<sequence length="330" mass="38413">MSLFSRARPGMPAPKKRIRGFLGLPGELRNKIYDYYFEEDLRVEFAAKGTELIQARPPNNIVKLRLNLVDQGGARRNSPVAKVEKGPKTLRMSRCLGRYQRVHSLATLWESSLCALIYVCKQIYSEALSFLYRHANFVFAAPKRIKNYMDIVPQQNLVCMTKLELHYNTYGSPLLEQHRVWPEKHRESWMSASKQATKKLVNLKQLKLWIHVHERSVLLDLRQPWLQPILQFRRLNCPFQKASASPQTNVRQPLEVVNVRFKTFWSGPHRFSTNFRLAKASVDLHQLFAQAISLFIIGKSEDTAMAGFKEAWEGKYSEWRHHLNYSATGW</sequence>
<keyword evidence="3" id="KW-1185">Reference proteome</keyword>
<evidence type="ECO:0000313" key="3">
    <source>
        <dbReference type="Proteomes" id="UP000799444"/>
    </source>
</evidence>
<dbReference type="PANTHER" id="PTHR38790">
    <property type="entry name" value="2EXR DOMAIN-CONTAINING PROTEIN-RELATED"/>
    <property type="match status" value="1"/>
</dbReference>
<reference evidence="2" key="1">
    <citation type="journal article" date="2020" name="Stud. Mycol.">
        <title>101 Dothideomycetes genomes: a test case for predicting lifestyles and emergence of pathogens.</title>
        <authorList>
            <person name="Haridas S."/>
            <person name="Albert R."/>
            <person name="Binder M."/>
            <person name="Bloem J."/>
            <person name="Labutti K."/>
            <person name="Salamov A."/>
            <person name="Andreopoulos B."/>
            <person name="Baker S."/>
            <person name="Barry K."/>
            <person name="Bills G."/>
            <person name="Bluhm B."/>
            <person name="Cannon C."/>
            <person name="Castanera R."/>
            <person name="Culley D."/>
            <person name="Daum C."/>
            <person name="Ezra D."/>
            <person name="Gonzalez J."/>
            <person name="Henrissat B."/>
            <person name="Kuo A."/>
            <person name="Liang C."/>
            <person name="Lipzen A."/>
            <person name="Lutzoni F."/>
            <person name="Magnuson J."/>
            <person name="Mondo S."/>
            <person name="Nolan M."/>
            <person name="Ohm R."/>
            <person name="Pangilinan J."/>
            <person name="Park H.-J."/>
            <person name="Ramirez L."/>
            <person name="Alfaro M."/>
            <person name="Sun H."/>
            <person name="Tritt A."/>
            <person name="Yoshinaga Y."/>
            <person name="Zwiers L.-H."/>
            <person name="Turgeon B."/>
            <person name="Goodwin S."/>
            <person name="Spatafora J."/>
            <person name="Crous P."/>
            <person name="Grigoriev I."/>
        </authorList>
    </citation>
    <scope>NUCLEOTIDE SEQUENCE</scope>
    <source>
        <strain evidence="2">CBS 125425</strain>
    </source>
</reference>
<evidence type="ECO:0000259" key="1">
    <source>
        <dbReference type="Pfam" id="PF24864"/>
    </source>
</evidence>
<dbReference type="Pfam" id="PF24864">
    <property type="entry name" value="DUF7730"/>
    <property type="match status" value="1"/>
</dbReference>
<feature type="domain" description="DUF7730" evidence="1">
    <location>
        <begin position="23"/>
        <end position="211"/>
    </location>
</feature>
<dbReference type="AlphaFoldDB" id="A0A9P4V8P6"/>
<accession>A0A9P4V8P6</accession>
<dbReference type="PANTHER" id="PTHR38790:SF8">
    <property type="entry name" value="F-BOX DOMAIN-CONTAINING PROTEIN"/>
    <property type="match status" value="1"/>
</dbReference>
<dbReference type="OrthoDB" id="4757095at2759"/>
<name>A0A9P4V8P6_9PLEO</name>
<dbReference type="Proteomes" id="UP000799444">
    <property type="component" value="Unassembled WGS sequence"/>
</dbReference>
<dbReference type="EMBL" id="ML996100">
    <property type="protein sequence ID" value="KAF2740548.1"/>
    <property type="molecule type" value="Genomic_DNA"/>
</dbReference>
<organism evidence="2 3">
    <name type="scientific">Polyplosphaeria fusca</name>
    <dbReference type="NCBI Taxonomy" id="682080"/>
    <lineage>
        <taxon>Eukaryota</taxon>
        <taxon>Fungi</taxon>
        <taxon>Dikarya</taxon>
        <taxon>Ascomycota</taxon>
        <taxon>Pezizomycotina</taxon>
        <taxon>Dothideomycetes</taxon>
        <taxon>Pleosporomycetidae</taxon>
        <taxon>Pleosporales</taxon>
        <taxon>Tetraplosphaeriaceae</taxon>
        <taxon>Polyplosphaeria</taxon>
    </lineage>
</organism>
<protein>
    <recommendedName>
        <fullName evidence="1">DUF7730 domain-containing protein</fullName>
    </recommendedName>
</protein>
<evidence type="ECO:0000313" key="2">
    <source>
        <dbReference type="EMBL" id="KAF2740548.1"/>
    </source>
</evidence>
<proteinExistence type="predicted"/>
<comment type="caution">
    <text evidence="2">The sequence shown here is derived from an EMBL/GenBank/DDBJ whole genome shotgun (WGS) entry which is preliminary data.</text>
</comment>